<proteinExistence type="predicted"/>
<evidence type="ECO:0000256" key="1">
    <source>
        <dbReference type="SAM" id="Phobius"/>
    </source>
</evidence>
<dbReference type="AlphaFoldDB" id="A0A017S3A7"/>
<dbReference type="GeneID" id="63695564"/>
<gene>
    <name evidence="2" type="ORF">EURHEDRAFT_406097</name>
</gene>
<feature type="transmembrane region" description="Helical" evidence="1">
    <location>
        <begin position="17"/>
        <end position="39"/>
    </location>
</feature>
<dbReference type="Proteomes" id="UP000019804">
    <property type="component" value="Unassembled WGS sequence"/>
</dbReference>
<dbReference type="EMBL" id="KK088445">
    <property type="protein sequence ID" value="EYE91442.1"/>
    <property type="molecule type" value="Genomic_DNA"/>
</dbReference>
<organism evidence="2 3">
    <name type="scientific">Aspergillus ruber (strain CBS 135680)</name>
    <dbReference type="NCBI Taxonomy" id="1388766"/>
    <lineage>
        <taxon>Eukaryota</taxon>
        <taxon>Fungi</taxon>
        <taxon>Dikarya</taxon>
        <taxon>Ascomycota</taxon>
        <taxon>Pezizomycotina</taxon>
        <taxon>Eurotiomycetes</taxon>
        <taxon>Eurotiomycetidae</taxon>
        <taxon>Eurotiales</taxon>
        <taxon>Aspergillaceae</taxon>
        <taxon>Aspergillus</taxon>
        <taxon>Aspergillus subgen. Aspergillus</taxon>
    </lineage>
</organism>
<dbReference type="RefSeq" id="XP_040635132.1">
    <property type="nucleotide sequence ID" value="XM_040780440.1"/>
</dbReference>
<keyword evidence="1" id="KW-1133">Transmembrane helix</keyword>
<keyword evidence="1" id="KW-0472">Membrane</keyword>
<evidence type="ECO:0000313" key="2">
    <source>
        <dbReference type="EMBL" id="EYE91442.1"/>
    </source>
</evidence>
<keyword evidence="3" id="KW-1185">Reference proteome</keyword>
<evidence type="ECO:0000313" key="3">
    <source>
        <dbReference type="Proteomes" id="UP000019804"/>
    </source>
</evidence>
<feature type="transmembrane region" description="Helical" evidence="1">
    <location>
        <begin position="46"/>
        <end position="68"/>
    </location>
</feature>
<dbReference type="HOGENOM" id="CLU_1377841_0_0_1"/>
<name>A0A017S3A7_ASPRC</name>
<accession>A0A017S3A7</accession>
<protein>
    <submittedName>
        <fullName evidence="2">Uncharacterized protein</fullName>
    </submittedName>
</protein>
<sequence>MASSCQILYMVPYEPTLLFLLILPTVAIYAFLLAIAALFSPCICTVLTITRGILLAFIAVVCLLAIILDPKANYISKKTIARTDNEDITTDSHFVPSCPPIKAKQCTAIMTVEGKVVGYVAGGHDDNSGNKDAIIYEDGSGEGGNVGYRACGHGEERIKRVIRPLIGFRSQKIVIDEDTIPQGVQFREILYRDAYWEI</sequence>
<keyword evidence="1" id="KW-0812">Transmembrane</keyword>
<reference evidence="3" key="1">
    <citation type="journal article" date="2014" name="Nat. Commun.">
        <title>Genomic adaptations of the halophilic Dead Sea filamentous fungus Eurotium rubrum.</title>
        <authorList>
            <person name="Kis-Papo T."/>
            <person name="Weig A.R."/>
            <person name="Riley R."/>
            <person name="Persoh D."/>
            <person name="Salamov A."/>
            <person name="Sun H."/>
            <person name="Lipzen A."/>
            <person name="Wasser S.P."/>
            <person name="Rambold G."/>
            <person name="Grigoriev I.V."/>
            <person name="Nevo E."/>
        </authorList>
    </citation>
    <scope>NUCLEOTIDE SEQUENCE [LARGE SCALE GENOMIC DNA]</scope>
    <source>
        <strain evidence="3">CBS 135680</strain>
    </source>
</reference>
<dbReference type="OrthoDB" id="10319256at2759"/>